<dbReference type="GO" id="GO:0006355">
    <property type="term" value="P:regulation of DNA-templated transcription"/>
    <property type="evidence" value="ECO:0007669"/>
    <property type="project" value="InterPro"/>
</dbReference>
<organism evidence="5 6">
    <name type="scientific">Flavobacterium magnum</name>
    <dbReference type="NCBI Taxonomy" id="2162713"/>
    <lineage>
        <taxon>Bacteria</taxon>
        <taxon>Pseudomonadati</taxon>
        <taxon>Bacteroidota</taxon>
        <taxon>Flavobacteriia</taxon>
        <taxon>Flavobacteriales</taxon>
        <taxon>Flavobacteriaceae</taxon>
        <taxon>Flavobacterium</taxon>
    </lineage>
</organism>
<gene>
    <name evidence="5" type="ORF">HYN48_12500</name>
</gene>
<keyword evidence="2" id="KW-0472">Membrane</keyword>
<keyword evidence="1" id="KW-0175">Coiled coil</keyword>
<name>A0A2S0RJE4_9FLAO</name>
<dbReference type="Gene3D" id="2.130.10.10">
    <property type="entry name" value="YVTN repeat-like/Quinoprotein amine dehydrogenase"/>
    <property type="match status" value="1"/>
</dbReference>
<reference evidence="5 6" key="1">
    <citation type="submission" date="2018-04" db="EMBL/GenBank/DDBJ databases">
        <title>Genome sequencing of Flavobacterium sp. HYN0048.</title>
        <authorList>
            <person name="Yi H."/>
            <person name="Baek C."/>
        </authorList>
    </citation>
    <scope>NUCLEOTIDE SEQUENCE [LARGE SCALE GENOMIC DNA]</scope>
    <source>
        <strain evidence="5 6">HYN0048</strain>
    </source>
</reference>
<evidence type="ECO:0000256" key="3">
    <source>
        <dbReference type="SAM" id="SignalP"/>
    </source>
</evidence>
<dbReference type="GO" id="GO:0016301">
    <property type="term" value="F:kinase activity"/>
    <property type="evidence" value="ECO:0007669"/>
    <property type="project" value="UniProtKB-KW"/>
</dbReference>
<dbReference type="Gene3D" id="1.10.10.10">
    <property type="entry name" value="Winged helix-like DNA-binding domain superfamily/Winged helix DNA-binding domain"/>
    <property type="match status" value="1"/>
</dbReference>
<dbReference type="InterPro" id="IPR011047">
    <property type="entry name" value="Quinoprotein_ADH-like_sf"/>
</dbReference>
<dbReference type="RefSeq" id="WP_108372207.1">
    <property type="nucleotide sequence ID" value="NZ_CP028811.1"/>
</dbReference>
<dbReference type="SUPFAM" id="SSF69304">
    <property type="entry name" value="Tricorn protease N-terminal domain"/>
    <property type="match status" value="1"/>
</dbReference>
<sequence length="912" mass="106730">MKRIVSVISLYFLIAAANAQELLPFVENFTKTEYGGDNQNWNVAQGSDNAIYFANNHYFLRYNGVKWEKYTLPNKTVIRSVFIDRDKVYTGSYKEFGYWQRIQGKMKYFSLTGKNLFSGSDNEEIWKIFKFNGRIYFQSFNELFIYDRSGIRKVRFPFQISYCYIVDKQIYVASVRQGVYVMDGDTFIKKERWSSIDQNVIHNIEKSGGKVYIFTKTNGIYVAKNDRLEPWEAPLNEKLKKEVIVTAKFVNDSTLAVGTGLQGLYIVDLRDNSYKNFNRENALKNNAVLSILVDRENDLWLGLDNGIAHIEINSAVNVFSDNLGILGSVYGISTIDDGYLFVTNHSVFLYKDKQLQSIPNSQGQVWDIFKLGSRYVIGHNDGTFIFDGKNLKKVNNVNGGWSMYKSDYDHVYFQPNYSGIAYYTDSGEFTNPRFLSRLTKPIRNVAQNKPNELWAADNYRSLYRIRYDDQFRTTEIQNISQQNGIKNDFGVKIFTYKNEILFLIDKVWYTFNAISEKLVKDAIFNKSFRNISDIIPIDDEHFIVVNSDLLYVVSQINNEFIWEVIPEKYYEGKLIFESSKAFKTGNTILLNLDDGFISYALGQSDHRADQVKIEAFYQGDLITEDTDIKYNQSVEINVIPGNYGYRRQELFYKLNDAGDFQRVIKGSLVLNNLHSGNQLVSFYFFNGKDYVKVKEFNFGVDNPWYFSWWMVLVYILIISGSFFLYYRWNAFRYRQKLQLKEEELKHEQKILELQLKAENELNVQEYEKHILELEIQSKSSEVAGKSLSIAKQSEMIENIQHLLETEGDIQKLKNEIRKVVKINAVNKHEWETFETNLNQIHNEFIINLTRKFPNLTSKDIRLCVYLKMNLSSKEIAPMMNISFRGVELHRYRLRKKLNLNQDENLNKFMLSI</sequence>
<evidence type="ECO:0000259" key="4">
    <source>
        <dbReference type="Pfam" id="PF00196"/>
    </source>
</evidence>
<keyword evidence="5" id="KW-0808">Transferase</keyword>
<dbReference type="SUPFAM" id="SSF46894">
    <property type="entry name" value="C-terminal effector domain of the bipartite response regulators"/>
    <property type="match status" value="1"/>
</dbReference>
<dbReference type="InterPro" id="IPR016032">
    <property type="entry name" value="Sig_transdc_resp-reg_C-effctor"/>
</dbReference>
<feature type="signal peptide" evidence="3">
    <location>
        <begin position="1"/>
        <end position="19"/>
    </location>
</feature>
<keyword evidence="5" id="KW-0418">Kinase</keyword>
<keyword evidence="2" id="KW-0812">Transmembrane</keyword>
<dbReference type="AlphaFoldDB" id="A0A2S0RJE4"/>
<dbReference type="InterPro" id="IPR015943">
    <property type="entry name" value="WD40/YVTN_repeat-like_dom_sf"/>
</dbReference>
<dbReference type="SUPFAM" id="SSF50998">
    <property type="entry name" value="Quinoprotein alcohol dehydrogenase-like"/>
    <property type="match status" value="1"/>
</dbReference>
<dbReference type="Pfam" id="PF00196">
    <property type="entry name" value="GerE"/>
    <property type="match status" value="1"/>
</dbReference>
<dbReference type="InterPro" id="IPR036388">
    <property type="entry name" value="WH-like_DNA-bd_sf"/>
</dbReference>
<evidence type="ECO:0000256" key="2">
    <source>
        <dbReference type="SAM" id="Phobius"/>
    </source>
</evidence>
<proteinExistence type="predicted"/>
<dbReference type="InterPro" id="IPR000792">
    <property type="entry name" value="Tscrpt_reg_LuxR_C"/>
</dbReference>
<keyword evidence="6" id="KW-1185">Reference proteome</keyword>
<evidence type="ECO:0000256" key="1">
    <source>
        <dbReference type="SAM" id="Coils"/>
    </source>
</evidence>
<protein>
    <submittedName>
        <fullName evidence="5">Histidine kinase</fullName>
    </submittedName>
</protein>
<feature type="transmembrane region" description="Helical" evidence="2">
    <location>
        <begin position="704"/>
        <end position="726"/>
    </location>
</feature>
<feature type="chain" id="PRO_5015527851" evidence="3">
    <location>
        <begin position="20"/>
        <end position="912"/>
    </location>
</feature>
<evidence type="ECO:0000313" key="5">
    <source>
        <dbReference type="EMBL" id="AWA30832.1"/>
    </source>
</evidence>
<feature type="coiled-coil region" evidence="1">
    <location>
        <begin position="734"/>
        <end position="776"/>
    </location>
</feature>
<keyword evidence="3" id="KW-0732">Signal</keyword>
<dbReference type="EMBL" id="CP028811">
    <property type="protein sequence ID" value="AWA30832.1"/>
    <property type="molecule type" value="Genomic_DNA"/>
</dbReference>
<dbReference type="Proteomes" id="UP000244193">
    <property type="component" value="Chromosome"/>
</dbReference>
<dbReference type="KEGG" id="fmg:HYN48_12500"/>
<evidence type="ECO:0000313" key="6">
    <source>
        <dbReference type="Proteomes" id="UP000244193"/>
    </source>
</evidence>
<dbReference type="OrthoDB" id="1090267at2"/>
<accession>A0A2S0RJE4</accession>
<dbReference type="GO" id="GO:0003677">
    <property type="term" value="F:DNA binding"/>
    <property type="evidence" value="ECO:0007669"/>
    <property type="project" value="InterPro"/>
</dbReference>
<keyword evidence="2" id="KW-1133">Transmembrane helix</keyword>
<feature type="domain" description="HTH luxR-type" evidence="4">
    <location>
        <begin position="865"/>
        <end position="903"/>
    </location>
</feature>